<evidence type="ECO:0000313" key="2">
    <source>
        <dbReference type="EMBL" id="GMS81657.1"/>
    </source>
</evidence>
<feature type="non-terminal residue" evidence="2">
    <location>
        <position position="1"/>
    </location>
</feature>
<dbReference type="AlphaFoldDB" id="A0AAV5SE57"/>
<organism evidence="2 3">
    <name type="scientific">Pristionchus entomophagus</name>
    <dbReference type="NCBI Taxonomy" id="358040"/>
    <lineage>
        <taxon>Eukaryota</taxon>
        <taxon>Metazoa</taxon>
        <taxon>Ecdysozoa</taxon>
        <taxon>Nematoda</taxon>
        <taxon>Chromadorea</taxon>
        <taxon>Rhabditida</taxon>
        <taxon>Rhabditina</taxon>
        <taxon>Diplogasteromorpha</taxon>
        <taxon>Diplogasteroidea</taxon>
        <taxon>Neodiplogasteridae</taxon>
        <taxon>Pristionchus</taxon>
    </lineage>
</organism>
<gene>
    <name evidence="2" type="ORF">PENTCL1PPCAC_3832</name>
</gene>
<comment type="caution">
    <text evidence="2">The sequence shown here is derived from an EMBL/GenBank/DDBJ whole genome shotgun (WGS) entry which is preliminary data.</text>
</comment>
<reference evidence="2" key="1">
    <citation type="submission" date="2023-10" db="EMBL/GenBank/DDBJ databases">
        <title>Genome assembly of Pristionchus species.</title>
        <authorList>
            <person name="Yoshida K."/>
            <person name="Sommer R.J."/>
        </authorList>
    </citation>
    <scope>NUCLEOTIDE SEQUENCE</scope>
    <source>
        <strain evidence="2">RS0144</strain>
    </source>
</reference>
<keyword evidence="3" id="KW-1185">Reference proteome</keyword>
<feature type="chain" id="PRO_5043461881" evidence="1">
    <location>
        <begin position="19"/>
        <end position="69"/>
    </location>
</feature>
<keyword evidence="1" id="KW-0732">Signal</keyword>
<dbReference type="Proteomes" id="UP001432027">
    <property type="component" value="Unassembled WGS sequence"/>
</dbReference>
<feature type="signal peptide" evidence="1">
    <location>
        <begin position="1"/>
        <end position="18"/>
    </location>
</feature>
<evidence type="ECO:0000256" key="1">
    <source>
        <dbReference type="SAM" id="SignalP"/>
    </source>
</evidence>
<accession>A0AAV5SE57</accession>
<feature type="non-terminal residue" evidence="2">
    <location>
        <position position="69"/>
    </location>
</feature>
<protein>
    <submittedName>
        <fullName evidence="2">Uncharacterized protein</fullName>
    </submittedName>
</protein>
<sequence>YVGRLFILLHSLIRALLTERFPNIGLAASILTPTTLSLIPTVHYSSNFPSSQRISNSILIHHTLANRAV</sequence>
<dbReference type="EMBL" id="BTSX01000001">
    <property type="protein sequence ID" value="GMS81657.1"/>
    <property type="molecule type" value="Genomic_DNA"/>
</dbReference>
<name>A0AAV5SE57_9BILA</name>
<proteinExistence type="predicted"/>
<evidence type="ECO:0000313" key="3">
    <source>
        <dbReference type="Proteomes" id="UP001432027"/>
    </source>
</evidence>